<evidence type="ECO:0000313" key="2">
    <source>
        <dbReference type="EMBL" id="CAK0808399.1"/>
    </source>
</evidence>
<feature type="compositionally biased region" description="Low complexity" evidence="1">
    <location>
        <begin position="133"/>
        <end position="156"/>
    </location>
</feature>
<feature type="region of interest" description="Disordered" evidence="1">
    <location>
        <begin position="32"/>
        <end position="79"/>
    </location>
</feature>
<keyword evidence="3" id="KW-1185">Reference proteome</keyword>
<gene>
    <name evidence="2" type="ORF">PCOR1329_LOCUS14016</name>
</gene>
<name>A0ABN9QQB3_9DINO</name>
<feature type="non-terminal residue" evidence="2">
    <location>
        <position position="1"/>
    </location>
</feature>
<feature type="compositionally biased region" description="Basic and acidic residues" evidence="1">
    <location>
        <begin position="39"/>
        <end position="60"/>
    </location>
</feature>
<protein>
    <submittedName>
        <fullName evidence="2">Uncharacterized protein</fullName>
    </submittedName>
</protein>
<feature type="region of interest" description="Disordered" evidence="1">
    <location>
        <begin position="109"/>
        <end position="164"/>
    </location>
</feature>
<sequence length="302" mass="32306">SSLCTRRVACPAPDTSRTLCKGLGMFSALGLWDETEEQETPRHDKPLQTERAHSARRNPDTDAAYERAAPSQPSESASLVTEGWNAIQTVWETVSKASASLGEAFDLGAADESAPPATSPEEPRASRCRALSTPPALRASTPRAASAAPWTPRRPAGALPQEAGAKGPCVPGGQLRLMIIGLAQPRSARGGAAVPLACGGAGKSPRWEGPTPLLFAGLTPEYQESPKPSGAVRESEQARRVQWRKTASCLSSGGTRSYEETSDRVQRPARRTDRRCRGSRRERSCVHVVHVDSSRPPASWLL</sequence>
<organism evidence="2 3">
    <name type="scientific">Prorocentrum cordatum</name>
    <dbReference type="NCBI Taxonomy" id="2364126"/>
    <lineage>
        <taxon>Eukaryota</taxon>
        <taxon>Sar</taxon>
        <taxon>Alveolata</taxon>
        <taxon>Dinophyceae</taxon>
        <taxon>Prorocentrales</taxon>
        <taxon>Prorocentraceae</taxon>
        <taxon>Prorocentrum</taxon>
    </lineage>
</organism>
<feature type="compositionally biased region" description="Basic and acidic residues" evidence="1">
    <location>
        <begin position="257"/>
        <end position="266"/>
    </location>
</feature>
<dbReference type="EMBL" id="CAUYUJ010004164">
    <property type="protein sequence ID" value="CAK0808399.1"/>
    <property type="molecule type" value="Genomic_DNA"/>
</dbReference>
<comment type="caution">
    <text evidence="2">The sequence shown here is derived from an EMBL/GenBank/DDBJ whole genome shotgun (WGS) entry which is preliminary data.</text>
</comment>
<proteinExistence type="predicted"/>
<accession>A0ABN9QQB3</accession>
<reference evidence="2" key="1">
    <citation type="submission" date="2023-10" db="EMBL/GenBank/DDBJ databases">
        <authorList>
            <person name="Chen Y."/>
            <person name="Shah S."/>
            <person name="Dougan E. K."/>
            <person name="Thang M."/>
            <person name="Chan C."/>
        </authorList>
    </citation>
    <scope>NUCLEOTIDE SEQUENCE [LARGE SCALE GENOMIC DNA]</scope>
</reference>
<feature type="region of interest" description="Disordered" evidence="1">
    <location>
        <begin position="244"/>
        <end position="280"/>
    </location>
</feature>
<evidence type="ECO:0000313" key="3">
    <source>
        <dbReference type="Proteomes" id="UP001189429"/>
    </source>
</evidence>
<evidence type="ECO:0000256" key="1">
    <source>
        <dbReference type="SAM" id="MobiDB-lite"/>
    </source>
</evidence>
<feature type="compositionally biased region" description="Low complexity" evidence="1">
    <location>
        <begin position="110"/>
        <end position="120"/>
    </location>
</feature>
<dbReference type="Proteomes" id="UP001189429">
    <property type="component" value="Unassembled WGS sequence"/>
</dbReference>